<dbReference type="EMBL" id="LK052891">
    <property type="protein sequence ID" value="CDR41247.1"/>
    <property type="molecule type" value="Genomic_DNA"/>
</dbReference>
<evidence type="ECO:0000313" key="3">
    <source>
        <dbReference type="Proteomes" id="UP000189513"/>
    </source>
</evidence>
<keyword evidence="3" id="KW-1185">Reference proteome</keyword>
<dbReference type="VEuPathDB" id="FungiDB:BON22_3011"/>
<protein>
    <submittedName>
        <fullName evidence="1">CYFA0S06e04819g1_1</fullName>
    </submittedName>
</protein>
<name>A0A061B0S3_CYBFA</name>
<proteinExistence type="predicted"/>
<evidence type="ECO:0000313" key="1">
    <source>
        <dbReference type="EMBL" id="CDR41247.1"/>
    </source>
</evidence>
<sequence>MFSFSFFARKRASSIQAPDAEPTKLTPENRVISINHTDDGFVDVDLKKLSYAEVAALSRSVKETTTKDSNITSDAVDTKEIGVIEASELGTDVSDCQMASTLKRKTGAMPSAITIGQKLAGTADLEMVAAALEDEELVLDTMYDDKGNRFSGKQYRKKLMKKKTRRMAL</sequence>
<reference evidence="1" key="1">
    <citation type="journal article" date="2014" name="Genome Announc.">
        <title>Genome sequence of the yeast Cyberlindnera fabianii (Hansenula fabianii).</title>
        <authorList>
            <person name="Freel K.C."/>
            <person name="Sarilar V."/>
            <person name="Neuveglise C."/>
            <person name="Devillers H."/>
            <person name="Friedrich A."/>
            <person name="Schacherer J."/>
        </authorList>
    </citation>
    <scope>NUCLEOTIDE SEQUENCE</scope>
    <source>
        <strain evidence="1">YJS4271</strain>
    </source>
</reference>
<evidence type="ECO:0000313" key="2">
    <source>
        <dbReference type="EMBL" id="ONH67069.1"/>
    </source>
</evidence>
<dbReference type="Proteomes" id="UP000189513">
    <property type="component" value="Unassembled WGS sequence"/>
</dbReference>
<reference evidence="2" key="3">
    <citation type="submission" date="2017-01" db="EMBL/GenBank/DDBJ databases">
        <authorList>
            <person name="Mah S.A."/>
            <person name="Swanson W.J."/>
            <person name="Moy G.W."/>
            <person name="Vacquier V.D."/>
        </authorList>
    </citation>
    <scope>NUCLEOTIDE SEQUENCE [LARGE SCALE GENOMIC DNA]</scope>
    <source>
        <strain evidence="2">65</strain>
    </source>
</reference>
<reference evidence="3" key="2">
    <citation type="journal article" date="2017" name="Genome Announc.">
        <title>Genome sequences of Cyberlindnera fabianii 65, Pichia kudriavzevii 129, and Saccharomyces cerevisiae 131 isolated from fermented masau fruits in Zimbabwe.</title>
        <authorList>
            <person name="van Rijswijck I.M.H."/>
            <person name="Derks M.F.L."/>
            <person name="Abee T."/>
            <person name="de Ridder D."/>
            <person name="Smid E.J."/>
        </authorList>
    </citation>
    <scope>NUCLEOTIDE SEQUENCE [LARGE SCALE GENOMIC DNA]</scope>
    <source>
        <strain evidence="3">65</strain>
    </source>
</reference>
<dbReference type="EMBL" id="MPUK01000005">
    <property type="protein sequence ID" value="ONH67069.1"/>
    <property type="molecule type" value="Genomic_DNA"/>
</dbReference>
<dbReference type="OrthoDB" id="4083131at2759"/>
<accession>A0A061B0S3</accession>
<dbReference type="AlphaFoldDB" id="A0A061B0S3"/>
<dbReference type="OMA" id="CQMASTL"/>
<organism evidence="1">
    <name type="scientific">Cyberlindnera fabianii</name>
    <name type="common">Yeast</name>
    <name type="synonym">Hansenula fabianii</name>
    <dbReference type="NCBI Taxonomy" id="36022"/>
    <lineage>
        <taxon>Eukaryota</taxon>
        <taxon>Fungi</taxon>
        <taxon>Dikarya</taxon>
        <taxon>Ascomycota</taxon>
        <taxon>Saccharomycotina</taxon>
        <taxon>Saccharomycetes</taxon>
        <taxon>Phaffomycetales</taxon>
        <taxon>Phaffomycetaceae</taxon>
        <taxon>Cyberlindnera</taxon>
    </lineage>
</organism>
<gene>
    <name evidence="2" type="ORF">BON22_3011</name>
    <name evidence="1" type="ORF">CYFA0S_06e04819g</name>
</gene>